<dbReference type="SUPFAM" id="SSF51445">
    <property type="entry name" value="(Trans)glycosidases"/>
    <property type="match status" value="1"/>
</dbReference>
<dbReference type="InterPro" id="IPR011013">
    <property type="entry name" value="Gal_mutarotase_sf_dom"/>
</dbReference>
<dbReference type="GO" id="GO:0030246">
    <property type="term" value="F:carbohydrate binding"/>
    <property type="evidence" value="ECO:0007669"/>
    <property type="project" value="InterPro"/>
</dbReference>
<comment type="similarity">
    <text evidence="2 9">Belongs to the glycosyl hydrolase 31 family.</text>
</comment>
<evidence type="ECO:0000259" key="11">
    <source>
        <dbReference type="Pfam" id="PF01055"/>
    </source>
</evidence>
<dbReference type="FunCoup" id="A0A5C3PLA2">
    <property type="interactions" value="62"/>
</dbReference>
<feature type="domain" description="Glycoside hydrolase family 31 TIM barrel" evidence="11">
    <location>
        <begin position="323"/>
        <end position="744"/>
    </location>
</feature>
<dbReference type="InterPro" id="IPR013780">
    <property type="entry name" value="Glyco_hydro_b"/>
</dbReference>
<feature type="chain" id="PRO_5023036298" description="alpha-glucosidase" evidence="10">
    <location>
        <begin position="18"/>
        <end position="971"/>
    </location>
</feature>
<dbReference type="GO" id="GO:0005975">
    <property type="term" value="P:carbohydrate metabolic process"/>
    <property type="evidence" value="ECO:0007669"/>
    <property type="project" value="InterPro"/>
</dbReference>
<dbReference type="InterPro" id="IPR017853">
    <property type="entry name" value="GH"/>
</dbReference>
<reference evidence="14 15" key="1">
    <citation type="journal article" date="2019" name="Nat. Ecol. Evol.">
        <title>Megaphylogeny resolves global patterns of mushroom evolution.</title>
        <authorList>
            <person name="Varga T."/>
            <person name="Krizsan K."/>
            <person name="Foldi C."/>
            <person name="Dima B."/>
            <person name="Sanchez-Garcia M."/>
            <person name="Sanchez-Ramirez S."/>
            <person name="Szollosi G.J."/>
            <person name="Szarkandi J.G."/>
            <person name="Papp V."/>
            <person name="Albert L."/>
            <person name="Andreopoulos W."/>
            <person name="Angelini C."/>
            <person name="Antonin V."/>
            <person name="Barry K.W."/>
            <person name="Bougher N.L."/>
            <person name="Buchanan P."/>
            <person name="Buyck B."/>
            <person name="Bense V."/>
            <person name="Catcheside P."/>
            <person name="Chovatia M."/>
            <person name="Cooper J."/>
            <person name="Damon W."/>
            <person name="Desjardin D."/>
            <person name="Finy P."/>
            <person name="Geml J."/>
            <person name="Haridas S."/>
            <person name="Hughes K."/>
            <person name="Justo A."/>
            <person name="Karasinski D."/>
            <person name="Kautmanova I."/>
            <person name="Kiss B."/>
            <person name="Kocsube S."/>
            <person name="Kotiranta H."/>
            <person name="LaButti K.M."/>
            <person name="Lechner B.E."/>
            <person name="Liimatainen K."/>
            <person name="Lipzen A."/>
            <person name="Lukacs Z."/>
            <person name="Mihaltcheva S."/>
            <person name="Morgado L.N."/>
            <person name="Niskanen T."/>
            <person name="Noordeloos M.E."/>
            <person name="Ohm R.A."/>
            <person name="Ortiz-Santana B."/>
            <person name="Ovrebo C."/>
            <person name="Racz N."/>
            <person name="Riley R."/>
            <person name="Savchenko A."/>
            <person name="Shiryaev A."/>
            <person name="Soop K."/>
            <person name="Spirin V."/>
            <person name="Szebenyi C."/>
            <person name="Tomsovsky M."/>
            <person name="Tulloss R.E."/>
            <person name="Uehling J."/>
            <person name="Grigoriev I.V."/>
            <person name="Vagvolgyi C."/>
            <person name="Papp T."/>
            <person name="Martin F.M."/>
            <person name="Miettinen O."/>
            <person name="Hibbett D.S."/>
            <person name="Nagy L.G."/>
        </authorList>
    </citation>
    <scope>NUCLEOTIDE SEQUENCE [LARGE SCALE GENOMIC DNA]</scope>
    <source>
        <strain evidence="14 15">HHB13444</strain>
    </source>
</reference>
<evidence type="ECO:0000256" key="7">
    <source>
        <dbReference type="ARBA" id="ARBA00023295"/>
    </source>
</evidence>
<dbReference type="CDD" id="cd06602">
    <property type="entry name" value="GH31_MGAM_SI_GAA"/>
    <property type="match status" value="1"/>
</dbReference>
<evidence type="ECO:0000313" key="14">
    <source>
        <dbReference type="EMBL" id="TFK89857.1"/>
    </source>
</evidence>
<keyword evidence="5 9" id="KW-0378">Hydrolase</keyword>
<dbReference type="PROSITE" id="PS00129">
    <property type="entry name" value="GLYCOSYL_HYDROL_F31_1"/>
    <property type="match status" value="1"/>
</dbReference>
<evidence type="ECO:0000256" key="2">
    <source>
        <dbReference type="ARBA" id="ARBA00007806"/>
    </source>
</evidence>
<feature type="domain" description="Glycosyl hydrolase family 31 C-terminal" evidence="13">
    <location>
        <begin position="752"/>
        <end position="843"/>
    </location>
</feature>
<accession>A0A5C3PLA2</accession>
<evidence type="ECO:0000256" key="4">
    <source>
        <dbReference type="ARBA" id="ARBA00022729"/>
    </source>
</evidence>
<evidence type="ECO:0000256" key="6">
    <source>
        <dbReference type="ARBA" id="ARBA00023180"/>
    </source>
</evidence>
<keyword evidence="4 10" id="KW-0732">Signal</keyword>
<comment type="catalytic activity">
    <reaction evidence="1">
        <text>Hydrolysis of terminal, non-reducing (1-&gt;4)-linked alpha-D-glucose residues with release of alpha-D-glucose.</text>
        <dbReference type="EC" id="3.2.1.20"/>
    </reaction>
</comment>
<evidence type="ECO:0000256" key="10">
    <source>
        <dbReference type="SAM" id="SignalP"/>
    </source>
</evidence>
<dbReference type="InterPro" id="IPR030459">
    <property type="entry name" value="Glyco_hydro_31_CS"/>
</dbReference>
<dbReference type="EMBL" id="ML211063">
    <property type="protein sequence ID" value="TFK89857.1"/>
    <property type="molecule type" value="Genomic_DNA"/>
</dbReference>
<dbReference type="InterPro" id="IPR025887">
    <property type="entry name" value="Glyco_hydro_31_N_dom"/>
</dbReference>
<dbReference type="InterPro" id="IPR048395">
    <property type="entry name" value="Glyco_hydro_31_C"/>
</dbReference>
<feature type="signal peptide" evidence="10">
    <location>
        <begin position="1"/>
        <end position="17"/>
    </location>
</feature>
<dbReference type="Gene3D" id="3.20.20.80">
    <property type="entry name" value="Glycosidases"/>
    <property type="match status" value="2"/>
</dbReference>
<dbReference type="PANTHER" id="PTHR22762">
    <property type="entry name" value="ALPHA-GLUCOSIDASE"/>
    <property type="match status" value="1"/>
</dbReference>
<keyword evidence="6" id="KW-0325">Glycoprotein</keyword>
<dbReference type="PROSITE" id="PS00707">
    <property type="entry name" value="GLYCOSYL_HYDROL_F31_2"/>
    <property type="match status" value="1"/>
</dbReference>
<dbReference type="PANTHER" id="PTHR22762:SF133">
    <property type="entry name" value="P-TYPE DOMAIN-CONTAINING PROTEIN"/>
    <property type="match status" value="1"/>
</dbReference>
<dbReference type="SUPFAM" id="SSF74650">
    <property type="entry name" value="Galactose mutarotase-like"/>
    <property type="match status" value="1"/>
</dbReference>
<gene>
    <name evidence="14" type="ORF">K466DRAFT_485893</name>
</gene>
<dbReference type="Pfam" id="PF21365">
    <property type="entry name" value="Glyco_hydro_31_3rd"/>
    <property type="match status" value="1"/>
</dbReference>
<evidence type="ECO:0000313" key="15">
    <source>
        <dbReference type="Proteomes" id="UP000308197"/>
    </source>
</evidence>
<dbReference type="AlphaFoldDB" id="A0A5C3PLA2"/>
<keyword evidence="15" id="KW-1185">Reference proteome</keyword>
<dbReference type="InterPro" id="IPR000322">
    <property type="entry name" value="Glyco_hydro_31_TIM"/>
</dbReference>
<evidence type="ECO:0000256" key="8">
    <source>
        <dbReference type="ARBA" id="ARBA00041343"/>
    </source>
</evidence>
<evidence type="ECO:0000256" key="3">
    <source>
        <dbReference type="ARBA" id="ARBA00012741"/>
    </source>
</evidence>
<dbReference type="Pfam" id="PF01055">
    <property type="entry name" value="Glyco_hydro_31_2nd"/>
    <property type="match status" value="1"/>
</dbReference>
<evidence type="ECO:0000256" key="1">
    <source>
        <dbReference type="ARBA" id="ARBA00001657"/>
    </source>
</evidence>
<evidence type="ECO:0000259" key="13">
    <source>
        <dbReference type="Pfam" id="PF21365"/>
    </source>
</evidence>
<dbReference type="Proteomes" id="UP000308197">
    <property type="component" value="Unassembled WGS sequence"/>
</dbReference>
<name>A0A5C3PLA2_9APHY</name>
<dbReference type="GO" id="GO:0090599">
    <property type="term" value="F:alpha-glucosidase activity"/>
    <property type="evidence" value="ECO:0007669"/>
    <property type="project" value="UniProtKB-ARBA"/>
</dbReference>
<keyword evidence="7 9" id="KW-0326">Glycosidase</keyword>
<evidence type="ECO:0000256" key="9">
    <source>
        <dbReference type="RuleBase" id="RU361185"/>
    </source>
</evidence>
<dbReference type="CDD" id="cd14752">
    <property type="entry name" value="GH31_N"/>
    <property type="match status" value="1"/>
</dbReference>
<feature type="domain" description="Glycoside hydrolase family 31 N-terminal" evidence="12">
    <location>
        <begin position="167"/>
        <end position="274"/>
    </location>
</feature>
<dbReference type="Gene3D" id="2.60.40.1180">
    <property type="entry name" value="Golgi alpha-mannosidase II"/>
    <property type="match status" value="2"/>
</dbReference>
<organism evidence="14 15">
    <name type="scientific">Polyporus arcularius HHB13444</name>
    <dbReference type="NCBI Taxonomy" id="1314778"/>
    <lineage>
        <taxon>Eukaryota</taxon>
        <taxon>Fungi</taxon>
        <taxon>Dikarya</taxon>
        <taxon>Basidiomycota</taxon>
        <taxon>Agaricomycotina</taxon>
        <taxon>Agaricomycetes</taxon>
        <taxon>Polyporales</taxon>
        <taxon>Polyporaceae</taxon>
        <taxon>Polyporus</taxon>
    </lineage>
</organism>
<dbReference type="InParanoid" id="A0A5C3PLA2"/>
<sequence>MLATIFTGVLLVGRAFAREHSSLSRALLGDSVLEDPGLSHNVSSCPGYTLSSLQETDTGLTAQLNLAGDACNAFGHDVANLTLQVTYDTETRLHVNIYDTANSQFTIPSSIIELAPGSNDTSLKNNSDLVFNYESSPFAFWITRRSEPDAQPLFDTRISSLPQTPIPPVRLDDNSTALDAFPLVFEDQYLQLTSALPLDANIYGLGEAVARSGFRRDVGTNGGSGTIQTNWARDAADPEDENMYGSHPFYLEHRYNETTNTSQSHGVFLFSAAGSDILLLTPPSSNVSLIEYRLIGGTLDLYFLSGPTPQKVVEQYGALVGLPTWQPYWGFGFHLCRWGYHSVNDTRAAVQKMRDANIPLEVQWNDIDLYLAYRDFTSDPVSFPGEEMRSFIRELAANNQHYIPIVDAAVAHTVNDTDIYDPYTRGVELDVWVKNPDGTEYVGQVWPGYTVFPDWFSENAAAFWTEALTNWSNAGIEFSGIWLDMNEVSSFCVGSCGSGADLTNTSTPFILPGQPGNLITNYPEGYNATLWGPSGNMTVNGMSTYGNNAPAGSFAKRGLGAANQTDVDLNYPPYAIHNGFGRLAEHTLATNATHVGGYVELDVHNLWGLMEEKATHLALLSLHAGKRPFLISRSTFASSGQWSGHWLGDNFSKWSYLHYNIQGVLQFQLFQIPMVGADTCGFNDNTDEELCNRWMQLSAFVPFYRNHNVQGAISQEPYVWESVANASRTAIQVRYSMLPYWYTLFANASTNGTPPVRALFFEFPNERELFGIDQQFLIGRDILVTPVLTPNVSTVDGIFPGRGSVVWRDWYTHEVVNATAGVNTTLDAPLGHINVHVRDGAAILLHAEPGYTTAETRAGPYALLVTQDASGYAFGTAYVDDGESVPPTPSTTITFRAQEGEVAISATGDFTVEQKLDTVTVLGVGAEKPGSVQVDGQAVDEASWEFDAGLGRLVVKGLGVDLNKGASLTWA</sequence>
<evidence type="ECO:0000256" key="5">
    <source>
        <dbReference type="ARBA" id="ARBA00022801"/>
    </source>
</evidence>
<dbReference type="Pfam" id="PF13802">
    <property type="entry name" value="Gal_mutarotas_2"/>
    <property type="match status" value="1"/>
</dbReference>
<evidence type="ECO:0000259" key="12">
    <source>
        <dbReference type="Pfam" id="PF13802"/>
    </source>
</evidence>
<dbReference type="EC" id="3.2.1.20" evidence="3"/>
<dbReference type="SUPFAM" id="SSF51011">
    <property type="entry name" value="Glycosyl hydrolase domain"/>
    <property type="match status" value="1"/>
</dbReference>
<proteinExistence type="inferred from homology"/>
<dbReference type="Gene3D" id="2.60.40.1760">
    <property type="entry name" value="glycosyl hydrolase (family 31)"/>
    <property type="match status" value="1"/>
</dbReference>
<dbReference type="STRING" id="1314778.A0A5C3PLA2"/>
<protein>
    <recommendedName>
        <fullName evidence="3">alpha-glucosidase</fullName>
        <ecNumber evidence="3">3.2.1.20</ecNumber>
    </recommendedName>
    <alternativeName>
        <fullName evidence="8">Maltase</fullName>
    </alternativeName>
</protein>
<dbReference type="InterPro" id="IPR030458">
    <property type="entry name" value="Glyco_hydro_31_AS"/>
</dbReference>